<dbReference type="KEGG" id="foc:113213448"/>
<evidence type="ECO:0000256" key="3">
    <source>
        <dbReference type="ARBA" id="ARBA00023319"/>
    </source>
</evidence>
<dbReference type="InterPro" id="IPR036179">
    <property type="entry name" value="Ig-like_dom_sf"/>
</dbReference>
<dbReference type="InterPro" id="IPR007110">
    <property type="entry name" value="Ig-like_dom"/>
</dbReference>
<evidence type="ECO:0000256" key="1">
    <source>
        <dbReference type="ARBA" id="ARBA00022729"/>
    </source>
</evidence>
<feature type="region of interest" description="Disordered" evidence="4">
    <location>
        <begin position="351"/>
        <end position="379"/>
    </location>
</feature>
<dbReference type="InterPro" id="IPR013151">
    <property type="entry name" value="Immunoglobulin_dom"/>
</dbReference>
<keyword evidence="5" id="KW-1133">Transmembrane helix</keyword>
<feature type="domain" description="Ig-like" evidence="6">
    <location>
        <begin position="223"/>
        <end position="316"/>
    </location>
</feature>
<feature type="compositionally biased region" description="Basic and acidic residues" evidence="4">
    <location>
        <begin position="367"/>
        <end position="379"/>
    </location>
</feature>
<keyword evidence="7" id="KW-1185">Reference proteome</keyword>
<keyword evidence="5" id="KW-0812">Transmembrane</keyword>
<dbReference type="OrthoDB" id="5970915at2759"/>
<dbReference type="GO" id="GO:0007156">
    <property type="term" value="P:homophilic cell adhesion via plasma membrane adhesion molecules"/>
    <property type="evidence" value="ECO:0007669"/>
    <property type="project" value="TreeGrafter"/>
</dbReference>
<keyword evidence="1" id="KW-0732">Signal</keyword>
<dbReference type="SMART" id="SM00408">
    <property type="entry name" value="IGc2"/>
    <property type="match status" value="3"/>
</dbReference>
<accession>A0A6J1T5V5</accession>
<dbReference type="GO" id="GO:0050808">
    <property type="term" value="P:synapse organization"/>
    <property type="evidence" value="ECO:0007669"/>
    <property type="project" value="TreeGrafter"/>
</dbReference>
<dbReference type="AlphaFoldDB" id="A0A6J1T5V5"/>
<dbReference type="InterPro" id="IPR013098">
    <property type="entry name" value="Ig_I-set"/>
</dbReference>
<dbReference type="InterPro" id="IPR003598">
    <property type="entry name" value="Ig_sub2"/>
</dbReference>
<dbReference type="PROSITE" id="PS50835">
    <property type="entry name" value="IG_LIKE"/>
    <property type="match status" value="2"/>
</dbReference>
<proteinExistence type="predicted"/>
<dbReference type="Pfam" id="PF00047">
    <property type="entry name" value="ig"/>
    <property type="match status" value="1"/>
</dbReference>
<evidence type="ECO:0000256" key="2">
    <source>
        <dbReference type="ARBA" id="ARBA00023157"/>
    </source>
</evidence>
<dbReference type="SMART" id="SM00409">
    <property type="entry name" value="IG"/>
    <property type="match status" value="3"/>
</dbReference>
<reference evidence="8" key="1">
    <citation type="submission" date="2025-08" db="UniProtKB">
        <authorList>
            <consortium name="RefSeq"/>
        </authorList>
    </citation>
    <scope>IDENTIFICATION</scope>
    <source>
        <tissue evidence="8">Whole organism</tissue>
    </source>
</reference>
<dbReference type="InterPro" id="IPR003599">
    <property type="entry name" value="Ig_sub"/>
</dbReference>
<evidence type="ECO:0000313" key="7">
    <source>
        <dbReference type="Proteomes" id="UP000504606"/>
    </source>
</evidence>
<dbReference type="GeneID" id="113213448"/>
<dbReference type="InterPro" id="IPR013783">
    <property type="entry name" value="Ig-like_fold"/>
</dbReference>
<dbReference type="PROSITE" id="PS51257">
    <property type="entry name" value="PROKAR_LIPOPROTEIN"/>
    <property type="match status" value="1"/>
</dbReference>
<dbReference type="InterPro" id="IPR050958">
    <property type="entry name" value="Cell_Adh-Cytoskel_Orgn"/>
</dbReference>
<evidence type="ECO:0000313" key="8">
    <source>
        <dbReference type="RefSeq" id="XP_026288312.2"/>
    </source>
</evidence>
<evidence type="ECO:0000256" key="4">
    <source>
        <dbReference type="SAM" id="MobiDB-lite"/>
    </source>
</evidence>
<keyword evidence="2" id="KW-1015">Disulfide bond</keyword>
<keyword evidence="5" id="KW-0472">Membrane</keyword>
<dbReference type="CTD" id="682"/>
<dbReference type="Gene3D" id="2.60.40.10">
    <property type="entry name" value="Immunoglobulins"/>
    <property type="match status" value="3"/>
</dbReference>
<feature type="domain" description="Ig-like" evidence="6">
    <location>
        <begin position="127"/>
        <end position="217"/>
    </location>
</feature>
<feature type="transmembrane region" description="Helical" evidence="5">
    <location>
        <begin position="324"/>
        <end position="345"/>
    </location>
</feature>
<dbReference type="FunFam" id="2.60.40.10:FF:000032">
    <property type="entry name" value="palladin isoform X1"/>
    <property type="match status" value="1"/>
</dbReference>
<dbReference type="PANTHER" id="PTHR45080">
    <property type="entry name" value="CONTACTIN 5"/>
    <property type="match status" value="1"/>
</dbReference>
<evidence type="ECO:0000256" key="5">
    <source>
        <dbReference type="SAM" id="Phobius"/>
    </source>
</evidence>
<sequence>MDSLRFLRLPTHALGIFIVLGCILSIRAGDGQQVVYEGNKVVVEGDPFTITCHLTVYDVIKWQLNEQTINPDSENQYKLEEEKINGKVVAKLSVLQAQHSHTGSYRCTSFSNVTHQVYVLSANSVKPNWDFEPYKVFKYDTAFALQCNVTGTPGGQFVLRWYKEDKVIEPTANKYIFKPEENTLMVYYASDDDVGNYTCQAVNAKTNSTESVMRAVIQVIGFPKITLPGDTPVVEGERLKLHCQVKGYPTPSVVWSVDGMPVNESDARIRFENDGKVARAFLIIDNVQLSDRKTYTCKASNIANQDSTGVEEKTFVRVKDKLAALWPFLGICAEVAVLCTIILIYEKKRNKSELDESDTDQSPEQKNTPDHGKDVRQRK</sequence>
<organism evidence="7 8">
    <name type="scientific">Frankliniella occidentalis</name>
    <name type="common">Western flower thrips</name>
    <name type="synonym">Euthrips occidentalis</name>
    <dbReference type="NCBI Taxonomy" id="133901"/>
    <lineage>
        <taxon>Eukaryota</taxon>
        <taxon>Metazoa</taxon>
        <taxon>Ecdysozoa</taxon>
        <taxon>Arthropoda</taxon>
        <taxon>Hexapoda</taxon>
        <taxon>Insecta</taxon>
        <taxon>Pterygota</taxon>
        <taxon>Neoptera</taxon>
        <taxon>Paraneoptera</taxon>
        <taxon>Thysanoptera</taxon>
        <taxon>Terebrantia</taxon>
        <taxon>Thripoidea</taxon>
        <taxon>Thripidae</taxon>
        <taxon>Frankliniella</taxon>
    </lineage>
</organism>
<protein>
    <submittedName>
        <fullName evidence="8">Basigin isoform X1</fullName>
    </submittedName>
</protein>
<dbReference type="SUPFAM" id="SSF48726">
    <property type="entry name" value="Immunoglobulin"/>
    <property type="match status" value="3"/>
</dbReference>
<dbReference type="Pfam" id="PF07679">
    <property type="entry name" value="I-set"/>
    <property type="match status" value="2"/>
</dbReference>
<evidence type="ECO:0000259" key="6">
    <source>
        <dbReference type="PROSITE" id="PS50835"/>
    </source>
</evidence>
<dbReference type="GO" id="GO:0030424">
    <property type="term" value="C:axon"/>
    <property type="evidence" value="ECO:0007669"/>
    <property type="project" value="TreeGrafter"/>
</dbReference>
<gene>
    <name evidence="8" type="primary">LOC113213448</name>
</gene>
<keyword evidence="3" id="KW-0393">Immunoglobulin domain</keyword>
<dbReference type="GO" id="GO:0005886">
    <property type="term" value="C:plasma membrane"/>
    <property type="evidence" value="ECO:0007669"/>
    <property type="project" value="TreeGrafter"/>
</dbReference>
<dbReference type="CDD" id="cd00096">
    <property type="entry name" value="Ig"/>
    <property type="match status" value="1"/>
</dbReference>
<dbReference type="PANTHER" id="PTHR45080:SF8">
    <property type="entry name" value="IG-LIKE DOMAIN-CONTAINING PROTEIN"/>
    <property type="match status" value="1"/>
</dbReference>
<dbReference type="GO" id="GO:0043025">
    <property type="term" value="C:neuronal cell body"/>
    <property type="evidence" value="ECO:0007669"/>
    <property type="project" value="TreeGrafter"/>
</dbReference>
<name>A0A6J1T5V5_FRAOC</name>
<dbReference type="Proteomes" id="UP000504606">
    <property type="component" value="Unplaced"/>
</dbReference>
<dbReference type="GO" id="GO:0008046">
    <property type="term" value="F:axon guidance receptor activity"/>
    <property type="evidence" value="ECO:0007669"/>
    <property type="project" value="TreeGrafter"/>
</dbReference>
<dbReference type="RefSeq" id="XP_026288312.2">
    <property type="nucleotide sequence ID" value="XM_026432527.2"/>
</dbReference>